<dbReference type="EMBL" id="MN738866">
    <property type="protein sequence ID" value="QHT28928.1"/>
    <property type="molecule type" value="Genomic_DNA"/>
</dbReference>
<dbReference type="SUPFAM" id="SSF52540">
    <property type="entry name" value="P-loop containing nucleoside triphosphate hydrolases"/>
    <property type="match status" value="2"/>
</dbReference>
<evidence type="ECO:0000313" key="2">
    <source>
        <dbReference type="EMBL" id="QHT28928.1"/>
    </source>
</evidence>
<dbReference type="Gene3D" id="3.40.50.300">
    <property type="entry name" value="P-loop containing nucleotide triphosphate hydrolases"/>
    <property type="match status" value="2"/>
</dbReference>
<name>A0A6C0EIU3_9ZZZZ</name>
<feature type="domain" description="Helicase C-terminal" evidence="1">
    <location>
        <begin position="849"/>
        <end position="1017"/>
    </location>
</feature>
<dbReference type="InterPro" id="IPR027417">
    <property type="entry name" value="P-loop_NTPase"/>
</dbReference>
<dbReference type="PROSITE" id="PS51194">
    <property type="entry name" value="HELICASE_CTER"/>
    <property type="match status" value="1"/>
</dbReference>
<evidence type="ECO:0000259" key="1">
    <source>
        <dbReference type="PROSITE" id="PS51194"/>
    </source>
</evidence>
<dbReference type="InterPro" id="IPR014001">
    <property type="entry name" value="Helicase_ATP-bd"/>
</dbReference>
<organism evidence="2">
    <name type="scientific">viral metagenome</name>
    <dbReference type="NCBI Taxonomy" id="1070528"/>
    <lineage>
        <taxon>unclassified sequences</taxon>
        <taxon>metagenomes</taxon>
        <taxon>organismal metagenomes</taxon>
    </lineage>
</organism>
<dbReference type="SMART" id="SM00490">
    <property type="entry name" value="HELICc"/>
    <property type="match status" value="1"/>
</dbReference>
<sequence length="1329" mass="152445">MPPKKFVIKTGTAIMKEKIKKCNATITDTSFDDRVTMKSWVLNDKLDFPKFIDDFAEEVDNPVKRKPIIKWNDEGKFEINPFSQQKLVSDYMSDQSPYRGLLLYHGLGSGKSGASIMIAEGFKGREVVILLPKSIRKNYEDEIKTFGDIAYRSNSYWCFIPIKLNLDDSKNDEVYTIFESKGIKRLLLKDIIDNSSETYKGLWMIDYTKETPNYGILSSDKQAEIDKQIELMYNTKYTFIHYNMGASLLTHIIKTFNSNYINIKLSALKSNYPDSVINSKNNKKYRYKLLEYMYNPDNNIKNPFSDKVVIIDEVHNLVSMMAGGGINGPILYEMLMRADNCKIIALSGTPVINYAYELGLLFNMLRGYTKAFTLTLSKMDGKWDNDELNTILERTLLINRKNLDSKTNTIEITRNPYGFISTLETTPGGKIINKGVKLDSLNNISDQEFLEIISTKLLENNYTCEGEISFNHFNIFPDMLNTNSSNHSYFNLSSNLRNLSEDSFNKQYIDYNEMGVLKSSKILFKKKIVGLVSFFNEISGTDERTGSNLFPDIKHTPTEDTDVIMSDYQFSLYCKARDIERELEELSKKKGAFNQGGDGQSVGSTPNLFRVLSRQSGIFVFPPHIERPRPADFKIKPANAELNDMEITGEELKELLRQLCNTDRNPELNITINEFIEKVTSNTKHANYLNEEIFSKVTFPPDKESLHDKIDYICKSHKELFDDFDEDFSDETMTYLGAINTSIAKLEEEHLKGHPEIGEEEREGEGIGDTMLSRYSLEVLSPKYHKILMNIDKTPGLVFCYSQFRNAEGVGLLLKVLSINGYSELKINERDLSIIKNTDLLVGTKVRYTLGKNVWKTSTINEIIVDKYLLNGETNEFTKDELYKCYYSLWTGSESVEQRGKVLELYNNNDNNSYGQQCLILLTTSSGSEGISLMNVRQVHILEPYWNNVRIKQVIGRARRIKSHINLPKDQQNVSVYNYVIKFSREQQNGKWGANLNIEELKKIDKDDLPENISNIINKEDISTSELVKLFAGERIIMSQIIMDKDSGKTSDEALAEIAVKKSSILNEFLTLMQEAAVDCKFNRLENIKSNNSLADLNCFDVIPGGDDADNNYNYNLTNTLEYEKGISAEESLETITEKIKIMKLRLSGNKYLHYIAFLPNNIENIEEYLETENKTLDIFNYYTYYNLDYTTHLKLYNKTKIGTIFIKGTEVSSEFNEHFIKKIKYYLSIEQVVTKQGTLLPPKSEVDKIDWSSTIKVLHKEFLEKTKWECVVCDNATYLGNITICPECNIGTPDMYQTIKSQKSLLEIQPTAQTTKPKVKVSKFGKRK</sequence>
<dbReference type="InterPro" id="IPR001650">
    <property type="entry name" value="Helicase_C-like"/>
</dbReference>
<dbReference type="SMART" id="SM00487">
    <property type="entry name" value="DEXDc"/>
    <property type="match status" value="1"/>
</dbReference>
<protein>
    <recommendedName>
        <fullName evidence="1">Helicase C-terminal domain-containing protein</fullName>
    </recommendedName>
</protein>
<proteinExistence type="predicted"/>
<dbReference type="Pfam" id="PF00271">
    <property type="entry name" value="Helicase_C"/>
    <property type="match status" value="1"/>
</dbReference>
<reference evidence="2" key="1">
    <citation type="journal article" date="2020" name="Nature">
        <title>Giant virus diversity and host interactions through global metagenomics.</title>
        <authorList>
            <person name="Schulz F."/>
            <person name="Roux S."/>
            <person name="Paez-Espino D."/>
            <person name="Jungbluth S."/>
            <person name="Walsh D.A."/>
            <person name="Denef V.J."/>
            <person name="McMahon K.D."/>
            <person name="Konstantinidis K.T."/>
            <person name="Eloe-Fadrosh E.A."/>
            <person name="Kyrpides N.C."/>
            <person name="Woyke T."/>
        </authorList>
    </citation>
    <scope>NUCLEOTIDE SEQUENCE</scope>
    <source>
        <strain evidence="2">GVMAG-M-3300001351-8</strain>
    </source>
</reference>
<accession>A0A6C0EIU3</accession>